<feature type="compositionally biased region" description="Acidic residues" evidence="2">
    <location>
        <begin position="50"/>
        <end position="66"/>
    </location>
</feature>
<keyword evidence="1" id="KW-0175">Coiled coil</keyword>
<dbReference type="Proteomes" id="UP000184330">
    <property type="component" value="Unassembled WGS sequence"/>
</dbReference>
<name>A0A1L7XDQ0_9HELO</name>
<evidence type="ECO:0000313" key="4">
    <source>
        <dbReference type="Proteomes" id="UP000184330"/>
    </source>
</evidence>
<organism evidence="3 4">
    <name type="scientific">Phialocephala subalpina</name>
    <dbReference type="NCBI Taxonomy" id="576137"/>
    <lineage>
        <taxon>Eukaryota</taxon>
        <taxon>Fungi</taxon>
        <taxon>Dikarya</taxon>
        <taxon>Ascomycota</taxon>
        <taxon>Pezizomycotina</taxon>
        <taxon>Leotiomycetes</taxon>
        <taxon>Helotiales</taxon>
        <taxon>Mollisiaceae</taxon>
        <taxon>Phialocephala</taxon>
        <taxon>Phialocephala fortinii species complex</taxon>
    </lineage>
</organism>
<evidence type="ECO:0000313" key="3">
    <source>
        <dbReference type="EMBL" id="CZR63116.1"/>
    </source>
</evidence>
<feature type="region of interest" description="Disordered" evidence="2">
    <location>
        <begin position="284"/>
        <end position="307"/>
    </location>
</feature>
<proteinExistence type="predicted"/>
<reference evidence="3 4" key="1">
    <citation type="submission" date="2016-03" db="EMBL/GenBank/DDBJ databases">
        <authorList>
            <person name="Ploux O."/>
        </authorList>
    </citation>
    <scope>NUCLEOTIDE SEQUENCE [LARGE SCALE GENOMIC DNA]</scope>
    <source>
        <strain evidence="3 4">UAMH 11012</strain>
    </source>
</reference>
<feature type="region of interest" description="Disordered" evidence="2">
    <location>
        <begin position="35"/>
        <end position="68"/>
    </location>
</feature>
<gene>
    <name evidence="3" type="ORF">PAC_13013</name>
</gene>
<feature type="compositionally biased region" description="Basic and acidic residues" evidence="2">
    <location>
        <begin position="35"/>
        <end position="49"/>
    </location>
</feature>
<dbReference type="AlphaFoldDB" id="A0A1L7XDQ0"/>
<evidence type="ECO:0000256" key="2">
    <source>
        <dbReference type="SAM" id="MobiDB-lite"/>
    </source>
</evidence>
<accession>A0A1L7XDQ0</accession>
<sequence length="307" mass="34752">MSAEKSTNYCYIRALVRRCESSWCSTARVHGSHSEEAEGKFELFQKGDTGEEEGESHEIEEDEDLEEARGLEDANTIGTATSIVAHAPAIHLAKKIFPTATECLAMAVASDRIRPESLDRPMSAQFSAPTNRRFRIMYVFHHIDFDEAMAYSKEEMIEACKNFPIANWERWSFQPKEHFLGWMISEMGATMLRIHKDPIQLFPGLGYGYKILLKWQLDGQEAEMKAAKEVVENMNEVMEAMHEVKEDTFPSVPTTSPVSKRLIEDVATSIAAFGSADTIFVDTPLEPEKKKQKRKCNSKARDFGLSK</sequence>
<dbReference type="EMBL" id="FJOG01000022">
    <property type="protein sequence ID" value="CZR63116.1"/>
    <property type="molecule type" value="Genomic_DNA"/>
</dbReference>
<feature type="coiled-coil region" evidence="1">
    <location>
        <begin position="217"/>
        <end position="247"/>
    </location>
</feature>
<keyword evidence="4" id="KW-1185">Reference proteome</keyword>
<dbReference type="OrthoDB" id="3553968at2759"/>
<evidence type="ECO:0000256" key="1">
    <source>
        <dbReference type="SAM" id="Coils"/>
    </source>
</evidence>
<protein>
    <submittedName>
        <fullName evidence="3">Uncharacterized protein</fullName>
    </submittedName>
</protein>